<evidence type="ECO:0000256" key="4">
    <source>
        <dbReference type="ARBA" id="ARBA00022801"/>
    </source>
</evidence>
<dbReference type="Gene3D" id="2.60.40.1080">
    <property type="match status" value="4"/>
</dbReference>
<name>W0RGJ2_9BACT</name>
<comment type="cofactor">
    <cofactor evidence="1">
        <name>Zn(2+)</name>
        <dbReference type="ChEBI" id="CHEBI:29105"/>
    </cofactor>
</comment>
<dbReference type="SUPFAM" id="SSF55486">
    <property type="entry name" value="Metalloproteases ('zincins'), catalytic domain"/>
    <property type="match status" value="1"/>
</dbReference>
<organism evidence="8 9">
    <name type="scientific">Gemmatirosa kalamazoonensis</name>
    <dbReference type="NCBI Taxonomy" id="861299"/>
    <lineage>
        <taxon>Bacteria</taxon>
        <taxon>Pseudomonadati</taxon>
        <taxon>Gemmatimonadota</taxon>
        <taxon>Gemmatimonadia</taxon>
        <taxon>Gemmatimonadales</taxon>
        <taxon>Gemmatimonadaceae</taxon>
        <taxon>Gemmatirosa</taxon>
    </lineage>
</organism>
<dbReference type="PROSITE" id="PS51257">
    <property type="entry name" value="PROKAR_LIPOPROTEIN"/>
    <property type="match status" value="1"/>
</dbReference>
<dbReference type="eggNOG" id="COG3291">
    <property type="taxonomic scope" value="Bacteria"/>
</dbReference>
<keyword evidence="6" id="KW-0482">Metalloprotease</keyword>
<keyword evidence="4" id="KW-0378">Hydrolase</keyword>
<evidence type="ECO:0000256" key="5">
    <source>
        <dbReference type="ARBA" id="ARBA00022833"/>
    </source>
</evidence>
<dbReference type="InterPro" id="IPR003343">
    <property type="entry name" value="Big_2"/>
</dbReference>
<dbReference type="SUPFAM" id="SSF49373">
    <property type="entry name" value="Invasin/intimin cell-adhesion fragments"/>
    <property type="match status" value="4"/>
</dbReference>
<dbReference type="Gene3D" id="3.90.132.10">
    <property type="entry name" value="Leishmanolysin , domain 2"/>
    <property type="match status" value="1"/>
</dbReference>
<protein>
    <submittedName>
        <fullName evidence="8">Peptidase M8 leishmanolysin family protein</fullName>
    </submittedName>
</protein>
<dbReference type="EMBL" id="CP007128">
    <property type="protein sequence ID" value="AHG89557.1"/>
    <property type="molecule type" value="Genomic_DNA"/>
</dbReference>
<dbReference type="InterPro" id="IPR045197">
    <property type="entry name" value="NUP210-like"/>
</dbReference>
<dbReference type="Gene3D" id="3.40.390.10">
    <property type="entry name" value="Collagenase (Catalytic Domain)"/>
    <property type="match status" value="1"/>
</dbReference>
<evidence type="ECO:0000256" key="3">
    <source>
        <dbReference type="ARBA" id="ARBA00022723"/>
    </source>
</evidence>
<dbReference type="GO" id="GO:0004222">
    <property type="term" value="F:metalloendopeptidase activity"/>
    <property type="evidence" value="ECO:0007669"/>
    <property type="project" value="InterPro"/>
</dbReference>
<feature type="domain" description="BIG2" evidence="7">
    <location>
        <begin position="413"/>
        <end position="493"/>
    </location>
</feature>
<dbReference type="STRING" id="861299.J421_2020"/>
<dbReference type="GO" id="GO:0046872">
    <property type="term" value="F:metal ion binding"/>
    <property type="evidence" value="ECO:0007669"/>
    <property type="project" value="UniProtKB-KW"/>
</dbReference>
<dbReference type="Pfam" id="PF01457">
    <property type="entry name" value="Peptidase_M8"/>
    <property type="match status" value="1"/>
</dbReference>
<keyword evidence="5" id="KW-0862">Zinc</keyword>
<dbReference type="SMART" id="SM00635">
    <property type="entry name" value="BID_2"/>
    <property type="match status" value="2"/>
</dbReference>
<dbReference type="eggNOG" id="COG5492">
    <property type="taxonomic scope" value="Bacteria"/>
</dbReference>
<gene>
    <name evidence="8" type="ORF">J421_2020</name>
</gene>
<dbReference type="GO" id="GO:0007155">
    <property type="term" value="P:cell adhesion"/>
    <property type="evidence" value="ECO:0007669"/>
    <property type="project" value="InterPro"/>
</dbReference>
<dbReference type="PANTHER" id="PTHR23019:SF0">
    <property type="entry name" value="NUCLEAR PORE MEMBRANE GLYCOPROTEIN 210"/>
    <property type="match status" value="1"/>
</dbReference>
<evidence type="ECO:0000313" key="9">
    <source>
        <dbReference type="Proteomes" id="UP000019151"/>
    </source>
</evidence>
<evidence type="ECO:0000256" key="2">
    <source>
        <dbReference type="ARBA" id="ARBA00022670"/>
    </source>
</evidence>
<dbReference type="Pfam" id="PF02368">
    <property type="entry name" value="Big_2"/>
    <property type="match status" value="1"/>
</dbReference>
<dbReference type="InterPro" id="IPR001577">
    <property type="entry name" value="Peptidase_M8"/>
</dbReference>
<dbReference type="HOGENOM" id="CLU_355929_0_0_0"/>
<dbReference type="GO" id="GO:0006508">
    <property type="term" value="P:proteolysis"/>
    <property type="evidence" value="ECO:0007669"/>
    <property type="project" value="UniProtKB-KW"/>
</dbReference>
<evidence type="ECO:0000256" key="1">
    <source>
        <dbReference type="ARBA" id="ARBA00001947"/>
    </source>
</evidence>
<dbReference type="InParanoid" id="W0RGJ2"/>
<reference evidence="8 9" key="1">
    <citation type="journal article" date="2014" name="Genome Announc.">
        <title>Genome Sequence and Methylome of Soil Bacterium Gemmatirosa kalamazoonensis KBS708T, a Member of the Rarely Cultivated Gemmatimonadetes Phylum.</title>
        <authorList>
            <person name="Debruyn J.M."/>
            <person name="Radosevich M."/>
            <person name="Wommack K.E."/>
            <person name="Polson S.W."/>
            <person name="Hauser L.J."/>
            <person name="Fawaz M.N."/>
            <person name="Korlach J."/>
            <person name="Tsai Y.C."/>
        </authorList>
    </citation>
    <scope>NUCLEOTIDE SEQUENCE [LARGE SCALE GENOMIC DNA]</scope>
    <source>
        <strain evidence="8 9">KBS708</strain>
    </source>
</reference>
<sequence length="788" mass="79305">MTTTRLDRRSLMSSAFPRRRASSVVALVVACAALLGACHTDGPPAVARVVVSGVADTITVGDTRSLVAALSDANGSPITGRGVSWTSSDNAVATVDGAGALTALAPGRTTVTATSEGRTGQLVVNVRRRPVASLVADRLADTVWLARTQTLRAQPRDANGTALSDRVVTWSSPDSAVLSVATATDGSVLLRGTALGSARLVAQSEGVTTTITVAVVPVPVAKLTLAAPDTVLVGRTVTLRASAIAPDGTPLASADLAGRSVTWSTDRAGVISVAGLPDDAGRSPSGYTATARGVGTGNATVSVRIDGAEARYTMIAARLPVARLSFPSATIALGVGDSRTITMSALDLDGNAVFGAPIAYSLGGTAGAVRVTPGTAADGSPTLTLDGLATGTATVNAEVDGRTALLAVTVTTAGTTFRAFPTTITAAPGAVGRLSASLVDGSGTPVVTGPVSWRSTNAAVVTVDASGRATMVAPGTASLVATSGGSLTASVAVTVAKAPVGSYHIEIVPVGVVSQAVIDAATQAAHRWERVITTALPAEIVQMSANECDVGTSQIQRLTDGLIVYLMVQPIDGSRGTLAYAGPCAVREARYGGLPIVGSMTVDKADVSLLTGSTGALALDVLTHELGHVLGIGTMWDADGPMGNLIRDPAADIRFIGAAASAATVRLGLTTDAAAGVPVEDEGGMGTAGGHWRERVFLGELMTGWINDAPNPLSVVTVQALRDIGYQVTETGADIVSPSSIVGGAAAFSRVPLPGALTAPLQIGERLLKPRYVIGKGGTRRLGPQARQ</sequence>
<accession>W0RGJ2</accession>
<dbReference type="AlphaFoldDB" id="W0RGJ2"/>
<proteinExistence type="predicted"/>
<dbReference type="InterPro" id="IPR008964">
    <property type="entry name" value="Invasin/intimin_cell_adhesion"/>
</dbReference>
<evidence type="ECO:0000259" key="7">
    <source>
        <dbReference type="SMART" id="SM00635"/>
    </source>
</evidence>
<evidence type="ECO:0000256" key="6">
    <source>
        <dbReference type="ARBA" id="ARBA00023049"/>
    </source>
</evidence>
<dbReference type="KEGG" id="gba:J421_2020"/>
<feature type="domain" description="BIG2" evidence="7">
    <location>
        <begin position="45"/>
        <end position="125"/>
    </location>
</feature>
<keyword evidence="3" id="KW-0479">Metal-binding</keyword>
<evidence type="ECO:0000313" key="8">
    <source>
        <dbReference type="EMBL" id="AHG89557.1"/>
    </source>
</evidence>
<dbReference type="InterPro" id="IPR024079">
    <property type="entry name" value="MetalloPept_cat_dom_sf"/>
</dbReference>
<dbReference type="PANTHER" id="PTHR23019">
    <property type="entry name" value="NUCLEAR PORE MEMBRANE GLYCOPROTEIN GP210-RELATED"/>
    <property type="match status" value="1"/>
</dbReference>
<keyword evidence="9" id="KW-1185">Reference proteome</keyword>
<keyword evidence="2" id="KW-0645">Protease</keyword>
<dbReference type="Proteomes" id="UP000019151">
    <property type="component" value="Chromosome"/>
</dbReference>
<dbReference type="PATRIC" id="fig|861299.3.peg.2057"/>
<dbReference type="GO" id="GO:0016020">
    <property type="term" value="C:membrane"/>
    <property type="evidence" value="ECO:0007669"/>
    <property type="project" value="InterPro"/>
</dbReference>